<sequence>MKRHLSKILLNWPGRKTFGPYCFMPVFFIFGAALELAMIKWTPGGKTNFYVTFKRRLAKNIVSHQSSQ</sequence>
<keyword evidence="1" id="KW-0472">Membrane</keyword>
<organism evidence="2">
    <name type="scientific">Rhipicephalus microplus</name>
    <name type="common">Cattle tick</name>
    <name type="synonym">Boophilus microplus</name>
    <dbReference type="NCBI Taxonomy" id="6941"/>
    <lineage>
        <taxon>Eukaryota</taxon>
        <taxon>Metazoa</taxon>
        <taxon>Ecdysozoa</taxon>
        <taxon>Arthropoda</taxon>
        <taxon>Chelicerata</taxon>
        <taxon>Arachnida</taxon>
        <taxon>Acari</taxon>
        <taxon>Parasitiformes</taxon>
        <taxon>Ixodida</taxon>
        <taxon>Ixodoidea</taxon>
        <taxon>Ixodidae</taxon>
        <taxon>Rhipicephalinae</taxon>
        <taxon>Rhipicephalus</taxon>
        <taxon>Boophilus</taxon>
    </lineage>
</organism>
<accession>A0A6G5ADT0</accession>
<dbReference type="InterPro" id="IPR028183">
    <property type="entry name" value="UQCC5"/>
</dbReference>
<dbReference type="Pfam" id="PF15114">
    <property type="entry name" value="UPF0640"/>
    <property type="match status" value="1"/>
</dbReference>
<evidence type="ECO:0000313" key="2">
    <source>
        <dbReference type="EMBL" id="NIE48969.1"/>
    </source>
</evidence>
<dbReference type="EMBL" id="GHWJ01002257">
    <property type="protein sequence ID" value="NOV34994.1"/>
    <property type="molecule type" value="Transcribed_RNA"/>
</dbReference>
<reference evidence="3" key="1">
    <citation type="submission" date="2019-09" db="EMBL/GenBank/DDBJ databases">
        <title>Organ-specific transcriptomic study of the physiology of the cattle tick, Rhipicephalus microplus.</title>
        <authorList>
            <person name="Tirloni L."/>
            <person name="Braz G."/>
            <person name="Gandara A.C.P."/>
            <person name="Sabadin G.A."/>
            <person name="da Silva R.M."/>
            <person name="Guizzo M.G."/>
            <person name="Machado J.A."/>
            <person name="Costa E.P."/>
            <person name="Gomes H.F."/>
            <person name="Moraes J."/>
            <person name="Mota M.B.S."/>
            <person name="Mesquita R.D."/>
            <person name="Alvarenga P.H."/>
            <person name="Alves F."/>
            <person name="Seixas A."/>
            <person name="da Fonseca R.N."/>
            <person name="Fogaca A."/>
            <person name="Logullo C."/>
            <person name="Tanaka A."/>
            <person name="Daffre S."/>
            <person name="Termignoni C."/>
            <person name="Vaz I.S.Jr."/>
            <person name="Oliveira P.L."/>
            <person name="Ribeiro J.M."/>
        </authorList>
    </citation>
    <scope>NUCLEOTIDE SEQUENCE</scope>
    <source>
        <strain evidence="3">Porto Alegre</strain>
    </source>
</reference>
<protein>
    <submittedName>
        <fullName evidence="3">Putative secreted protein</fullName>
    </submittedName>
</protein>
<dbReference type="AlphaFoldDB" id="A0A6G5ADT0"/>
<reference evidence="2" key="2">
    <citation type="submission" date="2020-03" db="EMBL/GenBank/DDBJ databases">
        <title>A transcriptome and proteome of the tick Rhipicephalus microplus shaped by the genetic composition of its hosts and developmental stage.</title>
        <authorList>
            <person name="Garcia G.R."/>
            <person name="Ribeiro J.M.C."/>
            <person name="Maruyama S.R."/>
            <person name="Gardinasse L.G."/>
            <person name="Nelson K."/>
            <person name="Ferreira B.R."/>
            <person name="Andrade T.G."/>
            <person name="Santos I.K.F.M."/>
        </authorList>
    </citation>
    <scope>NUCLEOTIDE SEQUENCE</scope>
    <source>
        <strain evidence="2">NSGR</strain>
        <tissue evidence="2">Salivary glands</tissue>
    </source>
</reference>
<dbReference type="PANTHER" id="PTHR35250">
    <property type="entry name" value="SMALL INTEGRAL MEMBRANE PROTEIN 4"/>
    <property type="match status" value="1"/>
</dbReference>
<dbReference type="EMBL" id="GIKN01006696">
    <property type="protein sequence ID" value="NIE48969.1"/>
    <property type="molecule type" value="Transcribed_RNA"/>
</dbReference>
<name>A0A6G5ADT0_RHIMP</name>
<proteinExistence type="predicted"/>
<keyword evidence="1" id="KW-0812">Transmembrane</keyword>
<evidence type="ECO:0000256" key="1">
    <source>
        <dbReference type="SAM" id="Phobius"/>
    </source>
</evidence>
<dbReference type="PANTHER" id="PTHR35250:SF1">
    <property type="entry name" value="UBIQUINOL-CYTOCHROME-C REDUCTASE COMPLEX ASSEMBLY FACTOR 5"/>
    <property type="match status" value="1"/>
</dbReference>
<feature type="transmembrane region" description="Helical" evidence="1">
    <location>
        <begin position="21"/>
        <end position="39"/>
    </location>
</feature>
<evidence type="ECO:0000313" key="3">
    <source>
        <dbReference type="EMBL" id="NOV34994.1"/>
    </source>
</evidence>
<keyword evidence="1" id="KW-1133">Transmembrane helix</keyword>